<protein>
    <submittedName>
        <fullName evidence="1">Uncharacterized protein</fullName>
    </submittedName>
</protein>
<dbReference type="AlphaFoldDB" id="A0A1X7AJ39"/>
<name>A0A1X7AJ39_9GAMM</name>
<dbReference type="Proteomes" id="UP000196573">
    <property type="component" value="Unassembled WGS sequence"/>
</dbReference>
<evidence type="ECO:0000313" key="2">
    <source>
        <dbReference type="Proteomes" id="UP000196573"/>
    </source>
</evidence>
<gene>
    <name evidence="1" type="ORF">EHSB41UT_01157</name>
</gene>
<accession>A0A1X7AJ39</accession>
<dbReference type="RefSeq" id="WP_087107786.1">
    <property type="nucleotide sequence ID" value="NZ_CBCSCN010000001.1"/>
</dbReference>
<sequence length="96" mass="10984">MQGASKADQTAQQQGFACPVSARSFSAEESKQFHFYTEHIVGQFDDAASLPMPKSNKREWLGRLRDYLMEEGQVSEPNKQKMAALMKLYDAHWIEE</sequence>
<keyword evidence="2" id="KW-1185">Reference proteome</keyword>
<evidence type="ECO:0000313" key="1">
    <source>
        <dbReference type="EMBL" id="SMA40225.1"/>
    </source>
</evidence>
<proteinExistence type="predicted"/>
<organism evidence="1 2">
    <name type="scientific">Parendozoicomonas haliclonae</name>
    <dbReference type="NCBI Taxonomy" id="1960125"/>
    <lineage>
        <taxon>Bacteria</taxon>
        <taxon>Pseudomonadati</taxon>
        <taxon>Pseudomonadota</taxon>
        <taxon>Gammaproteobacteria</taxon>
        <taxon>Oceanospirillales</taxon>
        <taxon>Endozoicomonadaceae</taxon>
        <taxon>Parendozoicomonas</taxon>
    </lineage>
</organism>
<dbReference type="EMBL" id="FWPT01000002">
    <property type="protein sequence ID" value="SMA40225.1"/>
    <property type="molecule type" value="Genomic_DNA"/>
</dbReference>
<reference evidence="1 2" key="1">
    <citation type="submission" date="2017-03" db="EMBL/GenBank/DDBJ databases">
        <authorList>
            <person name="Afonso C.L."/>
            <person name="Miller P.J."/>
            <person name="Scott M.A."/>
            <person name="Spackman E."/>
            <person name="Goraichik I."/>
            <person name="Dimitrov K.M."/>
            <person name="Suarez D.L."/>
            <person name="Swayne D.E."/>
        </authorList>
    </citation>
    <scope>NUCLEOTIDE SEQUENCE [LARGE SCALE GENOMIC DNA]</scope>
    <source>
        <strain evidence="1">SB41UT1</strain>
    </source>
</reference>